<protein>
    <submittedName>
        <fullName evidence="1">Uncharacterized protein</fullName>
    </submittedName>
</protein>
<accession>A0A7C8YDK0</accession>
<organism evidence="1">
    <name type="scientific">Opuntia streptacantha</name>
    <name type="common">Prickly pear cactus</name>
    <name type="synonym">Opuntia cardona</name>
    <dbReference type="NCBI Taxonomy" id="393608"/>
    <lineage>
        <taxon>Eukaryota</taxon>
        <taxon>Viridiplantae</taxon>
        <taxon>Streptophyta</taxon>
        <taxon>Embryophyta</taxon>
        <taxon>Tracheophyta</taxon>
        <taxon>Spermatophyta</taxon>
        <taxon>Magnoliopsida</taxon>
        <taxon>eudicotyledons</taxon>
        <taxon>Gunneridae</taxon>
        <taxon>Pentapetalae</taxon>
        <taxon>Caryophyllales</taxon>
        <taxon>Cactineae</taxon>
        <taxon>Cactaceae</taxon>
        <taxon>Opuntioideae</taxon>
        <taxon>Opuntia</taxon>
    </lineage>
</organism>
<dbReference type="AlphaFoldDB" id="A0A7C8YDK0"/>
<reference evidence="1" key="2">
    <citation type="submission" date="2020-07" db="EMBL/GenBank/DDBJ databases">
        <authorList>
            <person name="Vera ALvarez R."/>
            <person name="Arias-Moreno D.M."/>
            <person name="Jimenez-Jacinto V."/>
            <person name="Jimenez-Bremont J.F."/>
            <person name="Swaminathan K."/>
            <person name="Moose S.P."/>
            <person name="Guerrero-Gonzalez M.L."/>
            <person name="Marino-Ramirez L."/>
            <person name="Landsman D."/>
            <person name="Rodriguez-Kessler M."/>
            <person name="Delgado-Sanchez P."/>
        </authorList>
    </citation>
    <scope>NUCLEOTIDE SEQUENCE</scope>
    <source>
        <tissue evidence="1">Cladode</tissue>
    </source>
</reference>
<reference evidence="1" key="1">
    <citation type="journal article" date="2013" name="J. Plant Res.">
        <title>Effect of fungi and light on seed germination of three Opuntia species from semiarid lands of central Mexico.</title>
        <authorList>
            <person name="Delgado-Sanchez P."/>
            <person name="Jimenez-Bremont J.F."/>
            <person name="Guerrero-Gonzalez Mde L."/>
            <person name="Flores J."/>
        </authorList>
    </citation>
    <scope>NUCLEOTIDE SEQUENCE</scope>
    <source>
        <tissue evidence="1">Cladode</tissue>
    </source>
</reference>
<dbReference type="EMBL" id="GISG01008580">
    <property type="protein sequence ID" value="MBA4615716.1"/>
    <property type="molecule type" value="Transcribed_RNA"/>
</dbReference>
<name>A0A7C8YDK0_OPUST</name>
<proteinExistence type="predicted"/>
<evidence type="ECO:0000313" key="1">
    <source>
        <dbReference type="EMBL" id="MBA4615716.1"/>
    </source>
</evidence>
<sequence>MFKFLLCSHRISLSTCRLEAAYIRISTYLLFMRTRPHGGWINIFKFTSFAAIKPRWKMIIHVHIVQHCQPVEVEICVVPLACFQICNAINSSGILFTGIFC</sequence>